<dbReference type="Pfam" id="PF01041">
    <property type="entry name" value="DegT_DnrJ_EryC1"/>
    <property type="match status" value="1"/>
</dbReference>
<name>A0A6J6E186_9ZZZZ</name>
<evidence type="ECO:0000256" key="1">
    <source>
        <dbReference type="ARBA" id="ARBA00001933"/>
    </source>
</evidence>
<dbReference type="InterPro" id="IPR026385">
    <property type="entry name" value="LegC-like"/>
</dbReference>
<organism evidence="6">
    <name type="scientific">freshwater metagenome</name>
    <dbReference type="NCBI Taxonomy" id="449393"/>
    <lineage>
        <taxon>unclassified sequences</taxon>
        <taxon>metagenomes</taxon>
        <taxon>ecological metagenomes</taxon>
    </lineage>
</organism>
<dbReference type="AlphaFoldDB" id="A0A6J6E186"/>
<dbReference type="FunFam" id="3.40.640.10:FF:000090">
    <property type="entry name" value="Pyridoxal phosphate-dependent aminotransferase"/>
    <property type="match status" value="1"/>
</dbReference>
<dbReference type="InterPro" id="IPR015424">
    <property type="entry name" value="PyrdxlP-dep_Trfase"/>
</dbReference>
<dbReference type="PIRSF" id="PIRSF000390">
    <property type="entry name" value="PLP_StrS"/>
    <property type="match status" value="1"/>
</dbReference>
<proteinExistence type="inferred from homology"/>
<comment type="cofactor">
    <cofactor evidence="1">
        <name>pyridoxal 5'-phosphate</name>
        <dbReference type="ChEBI" id="CHEBI:597326"/>
    </cofactor>
</comment>
<dbReference type="CDD" id="cd00616">
    <property type="entry name" value="AHBA_syn"/>
    <property type="match status" value="1"/>
</dbReference>
<dbReference type="InterPro" id="IPR015421">
    <property type="entry name" value="PyrdxlP-dep_Trfase_major"/>
</dbReference>
<dbReference type="Gene3D" id="3.40.640.10">
    <property type="entry name" value="Type I PLP-dependent aspartate aminotransferase-like (Major domain)"/>
    <property type="match status" value="1"/>
</dbReference>
<dbReference type="SUPFAM" id="SSF53383">
    <property type="entry name" value="PLP-dependent transferases"/>
    <property type="match status" value="1"/>
</dbReference>
<evidence type="ECO:0000256" key="4">
    <source>
        <dbReference type="ARBA" id="ARBA00022898"/>
    </source>
</evidence>
<keyword evidence="3" id="KW-0808">Transferase</keyword>
<dbReference type="PANTHER" id="PTHR30244:SF30">
    <property type="entry name" value="BLR5990 PROTEIN"/>
    <property type="match status" value="1"/>
</dbReference>
<sequence length="388" mass="43046">MSNELVLQTLDSLRRVLGTSPQQLHEPTFEGNEWVYLKDCLDSSYVSYVGKYVDKFEKDLATYTGAKYAVAVVNGTAALHIALKLSQVSQDDEVLIPALTFVATANAVAYCNAVPHFVEIEEKTLGIDANKLRQYLADITEQKSGQCVNKKTGRIVRALVPMHTFGHPSDLEGLISVCQEFNLNIVEDAAEAIGSYYKGQHVGTFGLFGTLSFNGNKTITTGGGGAILTNNENLAKKAKHLTTTAKISHKWQFRHDDIGFNYRMPNINAALGCAQLELLDSKLISKRNLFHLYSDVFDQVSGIKLFQEPENCKSNYWLQTLILEENESENLQKILESTNESQIMTRPSWTLLNELKPFLDCPSMDLVVAKSLSSRIINIPSSSNLGNI</sequence>
<evidence type="ECO:0000256" key="3">
    <source>
        <dbReference type="ARBA" id="ARBA00022679"/>
    </source>
</evidence>
<dbReference type="InterPro" id="IPR015422">
    <property type="entry name" value="PyrdxlP-dep_Trfase_small"/>
</dbReference>
<dbReference type="EMBL" id="CAEZTU010000002">
    <property type="protein sequence ID" value="CAB4569506.1"/>
    <property type="molecule type" value="Genomic_DNA"/>
</dbReference>
<dbReference type="GO" id="GO:0008483">
    <property type="term" value="F:transaminase activity"/>
    <property type="evidence" value="ECO:0007669"/>
    <property type="project" value="UniProtKB-KW"/>
</dbReference>
<keyword evidence="2" id="KW-0032">Aminotransferase</keyword>
<evidence type="ECO:0000256" key="5">
    <source>
        <dbReference type="ARBA" id="ARBA00037999"/>
    </source>
</evidence>
<dbReference type="PANTHER" id="PTHR30244">
    <property type="entry name" value="TRANSAMINASE"/>
    <property type="match status" value="1"/>
</dbReference>
<dbReference type="NCBIfam" id="TIGR04181">
    <property type="entry name" value="NHT_00031"/>
    <property type="match status" value="1"/>
</dbReference>
<dbReference type="GO" id="GO:0030170">
    <property type="term" value="F:pyridoxal phosphate binding"/>
    <property type="evidence" value="ECO:0007669"/>
    <property type="project" value="TreeGrafter"/>
</dbReference>
<gene>
    <name evidence="6" type="ORF">UFOPK1740_00099</name>
</gene>
<dbReference type="Gene3D" id="3.90.1150.10">
    <property type="entry name" value="Aspartate Aminotransferase, domain 1"/>
    <property type="match status" value="1"/>
</dbReference>
<accession>A0A6J6E186</accession>
<evidence type="ECO:0000313" key="6">
    <source>
        <dbReference type="EMBL" id="CAB4569506.1"/>
    </source>
</evidence>
<dbReference type="InterPro" id="IPR000653">
    <property type="entry name" value="DegT/StrS_aminotransferase"/>
</dbReference>
<evidence type="ECO:0000256" key="2">
    <source>
        <dbReference type="ARBA" id="ARBA00022576"/>
    </source>
</evidence>
<protein>
    <submittedName>
        <fullName evidence="6">Unannotated protein</fullName>
    </submittedName>
</protein>
<reference evidence="6" key="1">
    <citation type="submission" date="2020-05" db="EMBL/GenBank/DDBJ databases">
        <authorList>
            <person name="Chiriac C."/>
            <person name="Salcher M."/>
            <person name="Ghai R."/>
            <person name="Kavagutti S V."/>
        </authorList>
    </citation>
    <scope>NUCLEOTIDE SEQUENCE</scope>
</reference>
<comment type="similarity">
    <text evidence="5">Belongs to the DegT/DnrJ/EryC1 family.</text>
</comment>
<keyword evidence="4" id="KW-0663">Pyridoxal phosphate</keyword>
<dbReference type="GO" id="GO:0000271">
    <property type="term" value="P:polysaccharide biosynthetic process"/>
    <property type="evidence" value="ECO:0007669"/>
    <property type="project" value="TreeGrafter"/>
</dbReference>